<gene>
    <name evidence="1" type="ORF">IEN85_12335</name>
</gene>
<dbReference type="RefSeq" id="WP_191617391.1">
    <property type="nucleotide sequence ID" value="NZ_JACYFG010000035.1"/>
</dbReference>
<evidence type="ECO:0000313" key="2">
    <source>
        <dbReference type="Proteomes" id="UP000622317"/>
    </source>
</evidence>
<dbReference type="Proteomes" id="UP000622317">
    <property type="component" value="Unassembled WGS sequence"/>
</dbReference>
<sequence length="99" mass="11351">MTNEPDQPEWLRRARKLWIASGAPAGLDEAWSPKRIKRFLSYLEKRNGGRLPSALPSYAVARSFERFLRENWKVEDWQVEQAGKAVDWLLDAAGSHGGR</sequence>
<evidence type="ECO:0000313" key="1">
    <source>
        <dbReference type="EMBL" id="MBD5780282.1"/>
    </source>
</evidence>
<comment type="caution">
    <text evidence="1">The sequence shown here is derived from an EMBL/GenBank/DDBJ whole genome shotgun (WGS) entry which is preliminary data.</text>
</comment>
<protein>
    <submittedName>
        <fullName evidence="1">Uncharacterized protein</fullName>
    </submittedName>
</protein>
<dbReference type="AlphaFoldDB" id="A0A927IFN1"/>
<reference evidence="1" key="1">
    <citation type="submission" date="2020-09" db="EMBL/GenBank/DDBJ databases">
        <title>Pelagicoccus enzymogenes sp. nov. with an EPS production, isolated from marine sediment.</title>
        <authorList>
            <person name="Feng X."/>
        </authorList>
    </citation>
    <scope>NUCLEOTIDE SEQUENCE</scope>
    <source>
        <strain evidence="1">NFK12</strain>
    </source>
</reference>
<name>A0A927IFN1_9BACT</name>
<dbReference type="EMBL" id="JACYFG010000035">
    <property type="protein sequence ID" value="MBD5780282.1"/>
    <property type="molecule type" value="Genomic_DNA"/>
</dbReference>
<keyword evidence="2" id="KW-1185">Reference proteome</keyword>
<organism evidence="1 2">
    <name type="scientific">Pelagicoccus enzymogenes</name>
    <dbReference type="NCBI Taxonomy" id="2773457"/>
    <lineage>
        <taxon>Bacteria</taxon>
        <taxon>Pseudomonadati</taxon>
        <taxon>Verrucomicrobiota</taxon>
        <taxon>Opitutia</taxon>
        <taxon>Puniceicoccales</taxon>
        <taxon>Pelagicoccaceae</taxon>
        <taxon>Pelagicoccus</taxon>
    </lineage>
</organism>
<accession>A0A927IFN1</accession>
<proteinExistence type="predicted"/>